<feature type="domain" description="NmrA-like" evidence="1">
    <location>
        <begin position="2"/>
        <end position="254"/>
    </location>
</feature>
<dbReference type="eggNOG" id="ENOG502QWD2">
    <property type="taxonomic scope" value="Eukaryota"/>
</dbReference>
<dbReference type="AlphaFoldDB" id="A0A0L0HVP1"/>
<dbReference type="InterPro" id="IPR008030">
    <property type="entry name" value="NmrA-like"/>
</dbReference>
<dbReference type="GeneID" id="27684545"/>
<dbReference type="RefSeq" id="XP_016613212.1">
    <property type="nucleotide sequence ID" value="XM_016749170.1"/>
</dbReference>
<dbReference type="EMBL" id="KQ257450">
    <property type="protein sequence ID" value="KND05173.1"/>
    <property type="molecule type" value="Genomic_DNA"/>
</dbReference>
<reference evidence="2 3" key="1">
    <citation type="submission" date="2009-08" db="EMBL/GenBank/DDBJ databases">
        <title>The Genome Sequence of Spizellomyces punctatus strain DAOM BR117.</title>
        <authorList>
            <consortium name="The Broad Institute Genome Sequencing Platform"/>
            <person name="Russ C."/>
            <person name="Cuomo C."/>
            <person name="Shea T."/>
            <person name="Young S.K."/>
            <person name="Zeng Q."/>
            <person name="Koehrsen M."/>
            <person name="Haas B."/>
            <person name="Borodovsky M."/>
            <person name="Guigo R."/>
            <person name="Alvarado L."/>
            <person name="Berlin A."/>
            <person name="Bochicchio J."/>
            <person name="Borenstein D."/>
            <person name="Chapman S."/>
            <person name="Chen Z."/>
            <person name="Engels R."/>
            <person name="Freedman E."/>
            <person name="Gellesch M."/>
            <person name="Goldberg J."/>
            <person name="Griggs A."/>
            <person name="Gujja S."/>
            <person name="Heiman D."/>
            <person name="Hepburn T."/>
            <person name="Howarth C."/>
            <person name="Jen D."/>
            <person name="Larson L."/>
            <person name="Lewis B."/>
            <person name="Mehta T."/>
            <person name="Park D."/>
            <person name="Pearson M."/>
            <person name="Roberts A."/>
            <person name="Saif S."/>
            <person name="Shenoy N."/>
            <person name="Sisk P."/>
            <person name="Stolte C."/>
            <person name="Sykes S."/>
            <person name="Thomson T."/>
            <person name="Walk T."/>
            <person name="White J."/>
            <person name="Yandava C."/>
            <person name="Burger G."/>
            <person name="Gray M.W."/>
            <person name="Holland P.W.H."/>
            <person name="King N."/>
            <person name="Lang F.B.F."/>
            <person name="Roger A.J."/>
            <person name="Ruiz-Trillo I."/>
            <person name="Lander E."/>
            <person name="Nusbaum C."/>
        </authorList>
    </citation>
    <scope>NUCLEOTIDE SEQUENCE [LARGE SCALE GENOMIC DNA]</scope>
    <source>
        <strain evidence="2 3">DAOM BR117</strain>
    </source>
</reference>
<accession>A0A0L0HVP1</accession>
<dbReference type="Pfam" id="PF05368">
    <property type="entry name" value="NmrA"/>
    <property type="match status" value="1"/>
</dbReference>
<sequence>MQRLEELGAQVIIAEHDFVEQLKQVFEGVDRAFIIPKFDSGLKHQFREEKAMIEAARKAGVKFVLMMGSSVNADQIDRKEPYKVIQYFRTYWELERYLRRQDFLPDAKGEVKNAILRANVYQEDLLLFADQIRNKNLLHLPIGSEARFAPVSTLDVAQAAVNILTANESELLVFHHRHIYELTGPESLSGPEIASILSKVTGRKIQYDGSIPENRGKEYLESLVVPPDREHRERHQVPLSEAHELMEMFKLVKDGLLKDVKSDLRHLIGRDGTTVKEFAEKLRSKFVPEEEEE</sequence>
<keyword evidence="3" id="KW-1185">Reference proteome</keyword>
<dbReference type="Gene3D" id="3.40.50.720">
    <property type="entry name" value="NAD(P)-binding Rossmann-like Domain"/>
    <property type="match status" value="1"/>
</dbReference>
<dbReference type="Gene3D" id="3.90.25.10">
    <property type="entry name" value="UDP-galactose 4-epimerase, domain 1"/>
    <property type="match status" value="1"/>
</dbReference>
<evidence type="ECO:0000313" key="3">
    <source>
        <dbReference type="Proteomes" id="UP000053201"/>
    </source>
</evidence>
<evidence type="ECO:0000313" key="2">
    <source>
        <dbReference type="EMBL" id="KND05173.1"/>
    </source>
</evidence>
<organism evidence="2 3">
    <name type="scientific">Spizellomyces punctatus (strain DAOM BR117)</name>
    <dbReference type="NCBI Taxonomy" id="645134"/>
    <lineage>
        <taxon>Eukaryota</taxon>
        <taxon>Fungi</taxon>
        <taxon>Fungi incertae sedis</taxon>
        <taxon>Chytridiomycota</taxon>
        <taxon>Chytridiomycota incertae sedis</taxon>
        <taxon>Chytridiomycetes</taxon>
        <taxon>Spizellomycetales</taxon>
        <taxon>Spizellomycetaceae</taxon>
        <taxon>Spizellomyces</taxon>
    </lineage>
</organism>
<dbReference type="InterPro" id="IPR051604">
    <property type="entry name" value="Ergot_Alk_Oxidoreductase"/>
</dbReference>
<dbReference type="Proteomes" id="UP000053201">
    <property type="component" value="Unassembled WGS sequence"/>
</dbReference>
<dbReference type="SUPFAM" id="SSF51735">
    <property type="entry name" value="NAD(P)-binding Rossmann-fold domains"/>
    <property type="match status" value="1"/>
</dbReference>
<dbReference type="PANTHER" id="PTHR43162">
    <property type="match status" value="1"/>
</dbReference>
<dbReference type="PANTHER" id="PTHR43162:SF1">
    <property type="entry name" value="PRESTALK A DIFFERENTIATION PROTEIN A"/>
    <property type="match status" value="1"/>
</dbReference>
<name>A0A0L0HVP1_SPIPD</name>
<evidence type="ECO:0000259" key="1">
    <source>
        <dbReference type="Pfam" id="PF05368"/>
    </source>
</evidence>
<gene>
    <name evidence="2" type="ORF">SPPG_00840</name>
</gene>
<proteinExistence type="predicted"/>
<dbReference type="InterPro" id="IPR036291">
    <property type="entry name" value="NAD(P)-bd_dom_sf"/>
</dbReference>
<dbReference type="InParanoid" id="A0A0L0HVP1"/>
<dbReference type="VEuPathDB" id="FungiDB:SPPG_00840"/>
<dbReference type="STRING" id="645134.A0A0L0HVP1"/>
<protein>
    <recommendedName>
        <fullName evidence="1">NmrA-like domain-containing protein</fullName>
    </recommendedName>
</protein>
<dbReference type="OrthoDB" id="2101222at2759"/>